<name>A0A136IVV2_9PEZI</name>
<evidence type="ECO:0000313" key="4">
    <source>
        <dbReference type="Proteomes" id="UP000070501"/>
    </source>
</evidence>
<gene>
    <name evidence="3" type="ORF">Micbo1qcDRAFT_165793</name>
</gene>
<evidence type="ECO:0000259" key="2">
    <source>
        <dbReference type="Pfam" id="PF06985"/>
    </source>
</evidence>
<keyword evidence="4" id="KW-1185">Reference proteome</keyword>
<evidence type="ECO:0000313" key="3">
    <source>
        <dbReference type="EMBL" id="KXJ89018.1"/>
    </source>
</evidence>
<dbReference type="Proteomes" id="UP000070501">
    <property type="component" value="Unassembled WGS sequence"/>
</dbReference>
<dbReference type="Pfam" id="PF06985">
    <property type="entry name" value="HET"/>
    <property type="match status" value="1"/>
</dbReference>
<dbReference type="InParanoid" id="A0A136IVV2"/>
<feature type="compositionally biased region" description="Polar residues" evidence="1">
    <location>
        <begin position="28"/>
        <end position="38"/>
    </location>
</feature>
<proteinExistence type="predicted"/>
<dbReference type="AlphaFoldDB" id="A0A136IVV2"/>
<feature type="non-terminal residue" evidence="3">
    <location>
        <position position="236"/>
    </location>
</feature>
<dbReference type="STRING" id="196109.A0A136IVV2"/>
<sequence>MGGSEGFSQGGFKPVECSQPDLPREEITQTGFLPTSSLPVDPQQDHRPDVKPPMDHPKYLLDTERWQIRLFESCWREHGTDLQDWGYGSISYAWGNWNDRNGRTAADSKNYPDGYPTFDIGEDSKRNRLDWMFPIVNKIVNHKHDPSTEQFTIHDVRKTLKSLGTRFVWWDWACIPQNIRDDGPEKHPLADVKQEEMNKMRFVYPYSTRTIMWMHNVDWDRASPLKTAVQTCADLL</sequence>
<feature type="region of interest" description="Disordered" evidence="1">
    <location>
        <begin position="1"/>
        <end position="56"/>
    </location>
</feature>
<accession>A0A136IVV2</accession>
<dbReference type="EMBL" id="KQ964256">
    <property type="protein sequence ID" value="KXJ89018.1"/>
    <property type="molecule type" value="Genomic_DNA"/>
</dbReference>
<organism evidence="3 4">
    <name type="scientific">Microdochium bolleyi</name>
    <dbReference type="NCBI Taxonomy" id="196109"/>
    <lineage>
        <taxon>Eukaryota</taxon>
        <taxon>Fungi</taxon>
        <taxon>Dikarya</taxon>
        <taxon>Ascomycota</taxon>
        <taxon>Pezizomycotina</taxon>
        <taxon>Sordariomycetes</taxon>
        <taxon>Xylariomycetidae</taxon>
        <taxon>Xylariales</taxon>
        <taxon>Microdochiaceae</taxon>
        <taxon>Microdochium</taxon>
    </lineage>
</organism>
<dbReference type="InterPro" id="IPR010730">
    <property type="entry name" value="HET"/>
</dbReference>
<protein>
    <recommendedName>
        <fullName evidence="2">Heterokaryon incompatibility domain-containing protein</fullName>
    </recommendedName>
</protein>
<feature type="compositionally biased region" description="Basic and acidic residues" evidence="1">
    <location>
        <begin position="43"/>
        <end position="56"/>
    </location>
</feature>
<dbReference type="OrthoDB" id="2157530at2759"/>
<reference evidence="4" key="1">
    <citation type="submission" date="2016-02" db="EMBL/GenBank/DDBJ databases">
        <title>Draft genome sequence of Microdochium bolleyi, a fungal endophyte of beachgrass.</title>
        <authorList>
            <consortium name="DOE Joint Genome Institute"/>
            <person name="David A.S."/>
            <person name="May G."/>
            <person name="Haridas S."/>
            <person name="Lim J."/>
            <person name="Wang M."/>
            <person name="Labutti K."/>
            <person name="Lipzen A."/>
            <person name="Barry K."/>
            <person name="Grigoriev I.V."/>
        </authorList>
    </citation>
    <scope>NUCLEOTIDE SEQUENCE [LARGE SCALE GENOMIC DNA]</scope>
    <source>
        <strain evidence="4">J235TASD1</strain>
    </source>
</reference>
<evidence type="ECO:0000256" key="1">
    <source>
        <dbReference type="SAM" id="MobiDB-lite"/>
    </source>
</evidence>
<feature type="domain" description="Heterokaryon incompatibility" evidence="2">
    <location>
        <begin position="87"/>
        <end position="223"/>
    </location>
</feature>